<keyword evidence="3" id="KW-0547">Nucleotide-binding</keyword>
<accession>A0A7Y7QFR2</accession>
<keyword evidence="2 7" id="KW-0812">Transmembrane</keyword>
<dbReference type="AlphaFoldDB" id="A0A7Y7QFR2"/>
<evidence type="ECO:0000256" key="1">
    <source>
        <dbReference type="ARBA" id="ARBA00004651"/>
    </source>
</evidence>
<name>A0A7Y7QFR2_LACRH</name>
<evidence type="ECO:0000256" key="6">
    <source>
        <dbReference type="ARBA" id="ARBA00023136"/>
    </source>
</evidence>
<feature type="transmembrane region" description="Helical" evidence="7">
    <location>
        <begin position="155"/>
        <end position="182"/>
    </location>
</feature>
<keyword evidence="6 7" id="KW-0472">Membrane</keyword>
<feature type="domain" description="ABC transmembrane type-1" evidence="9">
    <location>
        <begin position="149"/>
        <end position="314"/>
    </location>
</feature>
<dbReference type="SMART" id="SM00382">
    <property type="entry name" value="AAA"/>
    <property type="match status" value="1"/>
</dbReference>
<dbReference type="GO" id="GO:0034040">
    <property type="term" value="F:ATPase-coupled lipid transmembrane transporter activity"/>
    <property type="evidence" value="ECO:0007669"/>
    <property type="project" value="TreeGrafter"/>
</dbReference>
<comment type="caution">
    <text evidence="10">The sequence shown here is derived from an EMBL/GenBank/DDBJ whole genome shotgun (WGS) entry which is preliminary data.</text>
</comment>
<dbReference type="Pfam" id="PF00005">
    <property type="entry name" value="ABC_tran"/>
    <property type="match status" value="1"/>
</dbReference>
<dbReference type="CDD" id="cd03228">
    <property type="entry name" value="ABCC_MRP_Like"/>
    <property type="match status" value="1"/>
</dbReference>
<dbReference type="Gene3D" id="1.20.1560.10">
    <property type="entry name" value="ABC transporter type 1, transmembrane domain"/>
    <property type="match status" value="1"/>
</dbReference>
<evidence type="ECO:0000256" key="2">
    <source>
        <dbReference type="ARBA" id="ARBA00022692"/>
    </source>
</evidence>
<proteinExistence type="predicted"/>
<dbReference type="PROSITE" id="PS00211">
    <property type="entry name" value="ABC_TRANSPORTER_1"/>
    <property type="match status" value="1"/>
</dbReference>
<dbReference type="PROSITE" id="PS50929">
    <property type="entry name" value="ABC_TM1F"/>
    <property type="match status" value="1"/>
</dbReference>
<keyword evidence="5 7" id="KW-1133">Transmembrane helix</keyword>
<dbReference type="InterPro" id="IPR017871">
    <property type="entry name" value="ABC_transporter-like_CS"/>
</dbReference>
<evidence type="ECO:0000256" key="7">
    <source>
        <dbReference type="SAM" id="Phobius"/>
    </source>
</evidence>
<dbReference type="SUPFAM" id="SSF90123">
    <property type="entry name" value="ABC transporter transmembrane region"/>
    <property type="match status" value="1"/>
</dbReference>
<feature type="domain" description="ABC transporter" evidence="8">
    <location>
        <begin position="352"/>
        <end position="590"/>
    </location>
</feature>
<feature type="transmembrane region" description="Helical" evidence="7">
    <location>
        <begin position="62"/>
        <end position="84"/>
    </location>
</feature>
<dbReference type="GO" id="GO:0005524">
    <property type="term" value="F:ATP binding"/>
    <property type="evidence" value="ECO:0007669"/>
    <property type="project" value="UniProtKB-KW"/>
</dbReference>
<dbReference type="GO" id="GO:0016887">
    <property type="term" value="F:ATP hydrolysis activity"/>
    <property type="evidence" value="ECO:0007669"/>
    <property type="project" value="InterPro"/>
</dbReference>
<dbReference type="PROSITE" id="PS50893">
    <property type="entry name" value="ABC_TRANSPORTER_2"/>
    <property type="match status" value="1"/>
</dbReference>
<evidence type="ECO:0000313" key="11">
    <source>
        <dbReference type="Proteomes" id="UP000542889"/>
    </source>
</evidence>
<sequence length="608" mass="67466">MKKYSLWNNLRWYFTNLRKSKPALAWTASGIALNKAAAALLGVFTPALLVGAITDHATLSEFAWLASLTGLGLVLTSEVDYLLLTYDTAASTIVRADIEMDFHQKQWELDYDQISSGALQELAHTAFSKGLSNTYAGAEAIYIYGRGTLMDLTTLIVFLTTLTFAIPWVFALVLISAAISYAGMSWYRRWYQHNNVKWNKLGRQQDYITRNAYALENGKDIRMFGMASWYHHHFDRLIALQDAWQRRNSLRRFLGEQAGQLAGLLRDAIVYGTLIVAILRGSLSIAQFTLMFGMTNSFISLLDQLLTDFNGLQNASINLQEVRAFMGLQPQTPRRTLTKAEQKQLASRPVAITFSHVTYRYPEAKSASLNDVSFTLSAGQKLAIVGINGAGKSTLARLMMGLLHPTEGTITINGLNANLLPLAARFALFAPVFQETIVLAQSLADNVAMTNQPDLKRVTQALKAANLETFVDTLPQKTATPMTRYTSDDGVDLSGGQAQKLMLARALYKDAPVLILDEPTAALDAIAENEIYQDYAQLAAGKTSLFISHRLASTRFCDRILFMDHGQVLEAGTHDQLMAKAGHYARMYQIQSKYYQPNVKEASADANF</sequence>
<dbReference type="Proteomes" id="UP000542889">
    <property type="component" value="Unassembled WGS sequence"/>
</dbReference>
<comment type="subcellular location">
    <subcellularLocation>
        <location evidence="1">Cell membrane</location>
        <topology evidence="1">Multi-pass membrane protein</topology>
    </subcellularLocation>
</comment>
<dbReference type="RefSeq" id="WP_176818005.1">
    <property type="nucleotide sequence ID" value="NZ_JABXWP010000008.1"/>
</dbReference>
<evidence type="ECO:0000259" key="8">
    <source>
        <dbReference type="PROSITE" id="PS50893"/>
    </source>
</evidence>
<evidence type="ECO:0000256" key="3">
    <source>
        <dbReference type="ARBA" id="ARBA00022741"/>
    </source>
</evidence>
<evidence type="ECO:0000256" key="5">
    <source>
        <dbReference type="ARBA" id="ARBA00022989"/>
    </source>
</evidence>
<dbReference type="GO" id="GO:0005886">
    <property type="term" value="C:plasma membrane"/>
    <property type="evidence" value="ECO:0007669"/>
    <property type="project" value="UniProtKB-SubCell"/>
</dbReference>
<organism evidence="10 11">
    <name type="scientific">Lacticaseibacillus rhamnosus</name>
    <name type="common">Lactobacillus rhamnosus</name>
    <dbReference type="NCBI Taxonomy" id="47715"/>
    <lineage>
        <taxon>Bacteria</taxon>
        <taxon>Bacillati</taxon>
        <taxon>Bacillota</taxon>
        <taxon>Bacilli</taxon>
        <taxon>Lactobacillales</taxon>
        <taxon>Lactobacillaceae</taxon>
        <taxon>Lacticaseibacillus</taxon>
    </lineage>
</organism>
<dbReference type="InterPro" id="IPR003593">
    <property type="entry name" value="AAA+_ATPase"/>
</dbReference>
<feature type="transmembrane region" description="Helical" evidence="7">
    <location>
        <begin position="268"/>
        <end position="292"/>
    </location>
</feature>
<gene>
    <name evidence="10" type="ORF">HWN39_06905</name>
</gene>
<protein>
    <submittedName>
        <fullName evidence="10">ABC transporter ATP-binding protein</fullName>
    </submittedName>
</protein>
<dbReference type="InterPro" id="IPR027417">
    <property type="entry name" value="P-loop_NTPase"/>
</dbReference>
<evidence type="ECO:0000259" key="9">
    <source>
        <dbReference type="PROSITE" id="PS50929"/>
    </source>
</evidence>
<dbReference type="InterPro" id="IPR039421">
    <property type="entry name" value="Type_1_exporter"/>
</dbReference>
<dbReference type="InterPro" id="IPR003439">
    <property type="entry name" value="ABC_transporter-like_ATP-bd"/>
</dbReference>
<dbReference type="Gene3D" id="3.40.50.300">
    <property type="entry name" value="P-loop containing nucleotide triphosphate hydrolases"/>
    <property type="match status" value="1"/>
</dbReference>
<reference evidence="10 11" key="1">
    <citation type="submission" date="2020-06" db="EMBL/GenBank/DDBJ databases">
        <title>Lactobacillus rhamnosus QC,genome.</title>
        <authorList>
            <person name="Yi H."/>
            <person name="Jin M."/>
        </authorList>
    </citation>
    <scope>NUCLEOTIDE SEQUENCE [LARGE SCALE GENOMIC DNA]</scope>
    <source>
        <strain evidence="10 11">QC</strain>
    </source>
</reference>
<dbReference type="EMBL" id="JABXWP010000008">
    <property type="protein sequence ID" value="NVO88231.1"/>
    <property type="molecule type" value="Genomic_DNA"/>
</dbReference>
<keyword evidence="4 10" id="KW-0067">ATP-binding</keyword>
<dbReference type="InterPro" id="IPR036640">
    <property type="entry name" value="ABC1_TM_sf"/>
</dbReference>
<dbReference type="InterPro" id="IPR011527">
    <property type="entry name" value="ABC1_TM_dom"/>
</dbReference>
<evidence type="ECO:0000256" key="4">
    <source>
        <dbReference type="ARBA" id="ARBA00022840"/>
    </source>
</evidence>
<dbReference type="SUPFAM" id="SSF52540">
    <property type="entry name" value="P-loop containing nucleoside triphosphate hydrolases"/>
    <property type="match status" value="1"/>
</dbReference>
<dbReference type="PANTHER" id="PTHR24221:SF646">
    <property type="entry name" value="HAEMOLYSIN SECRETION ATP-BINDING PROTEIN"/>
    <property type="match status" value="1"/>
</dbReference>
<dbReference type="GO" id="GO:0140359">
    <property type="term" value="F:ABC-type transporter activity"/>
    <property type="evidence" value="ECO:0007669"/>
    <property type="project" value="InterPro"/>
</dbReference>
<evidence type="ECO:0000313" key="10">
    <source>
        <dbReference type="EMBL" id="NVO88231.1"/>
    </source>
</evidence>
<dbReference type="PANTHER" id="PTHR24221">
    <property type="entry name" value="ATP-BINDING CASSETTE SUB-FAMILY B"/>
    <property type="match status" value="1"/>
</dbReference>